<evidence type="ECO:0000313" key="2">
    <source>
        <dbReference type="Proteomes" id="UP000827724"/>
    </source>
</evidence>
<comment type="caution">
    <text evidence="1">The sequence shown here is derived from an EMBL/GenBank/DDBJ whole genome shotgun (WGS) entry which is preliminary data.</text>
</comment>
<reference evidence="1" key="1">
    <citation type="submission" date="2021-08" db="EMBL/GenBank/DDBJ databases">
        <title>Chromosome-Level Trichoderma cornu-damae using Hi-C Data.</title>
        <authorList>
            <person name="Kim C.S."/>
        </authorList>
    </citation>
    <scope>NUCLEOTIDE SEQUENCE</scope>
    <source>
        <strain evidence="1">KA19-0412C</strain>
    </source>
</reference>
<dbReference type="AlphaFoldDB" id="A0A9P8TU71"/>
<keyword evidence="2" id="KW-1185">Reference proteome</keyword>
<evidence type="ECO:0000313" key="1">
    <source>
        <dbReference type="EMBL" id="KAH6605048.1"/>
    </source>
</evidence>
<protein>
    <submittedName>
        <fullName evidence="1">Uncharacterized protein</fullName>
    </submittedName>
</protein>
<dbReference type="Proteomes" id="UP000827724">
    <property type="component" value="Unassembled WGS sequence"/>
</dbReference>
<gene>
    <name evidence="1" type="ORF">Trco_006755</name>
</gene>
<sequence>MSTYDKASRLLTNLHTADGCYDQGLAVSQGIMNSSFGKLYDRYPAMQTLSYDAGIAKMEGEMLPSRLIIPKAEMNLAKIIHQLRFKTGTLTLANNPNPIKLDKFVIGVVCDLDIQFVKERPNETPEEKRQREFIEKEFRVPGDYRLERLYSKFTSAQWNHFDLYNSQYYDADGNPMTYEQWQQKDSIAAAAFGIMLSMYGTDMEAQGLSTLGLKITLPDLLPTDMVHQIYPYRDEQGNSEYGDSPNGDRNCLLYLEVVKKADGTDGQLPDAKQVGYSGNFCYPSLNSVPGVDGTFLLGGPLFMGRYLLPQLQMLNEASSMYPYRNTYNDNNNSKDDGGWAFPMDIGSDPRYPNYKNAGYAFHQSGDGLKWVYEKDVDNSTSVTADRSAGWWWSSDHWSMEKYTGDWNLDVRMVVEDGVLKLKLESADDLGFQVTGWGEMSDDLGAYRNNKEKLRDNIKSQIFPRLSVLRNNLRDGFQGDHQFVFPGTGQLEFQNVTFNNEGDIIAAVVWKEVDGPVIVKPPPKTGSANYAVNSQRPTKPHIFETTFRKTKGEMKGEKEAEGDER</sequence>
<proteinExistence type="predicted"/>
<organism evidence="1 2">
    <name type="scientific">Trichoderma cornu-damae</name>
    <dbReference type="NCBI Taxonomy" id="654480"/>
    <lineage>
        <taxon>Eukaryota</taxon>
        <taxon>Fungi</taxon>
        <taxon>Dikarya</taxon>
        <taxon>Ascomycota</taxon>
        <taxon>Pezizomycotina</taxon>
        <taxon>Sordariomycetes</taxon>
        <taxon>Hypocreomycetidae</taxon>
        <taxon>Hypocreales</taxon>
        <taxon>Hypocreaceae</taxon>
        <taxon>Trichoderma</taxon>
    </lineage>
</organism>
<dbReference type="EMBL" id="JAIWOZ010000005">
    <property type="protein sequence ID" value="KAH6605048.1"/>
    <property type="molecule type" value="Genomic_DNA"/>
</dbReference>
<dbReference type="OrthoDB" id="5429442at2759"/>
<name>A0A9P8TU71_9HYPO</name>
<accession>A0A9P8TU71</accession>